<accession>A0AAE0G932</accession>
<proteinExistence type="predicted"/>
<gene>
    <name evidence="3" type="ORF">CYMTET_18166</name>
</gene>
<dbReference type="AlphaFoldDB" id="A0AAE0G932"/>
<reference evidence="3 4" key="1">
    <citation type="journal article" date="2015" name="Genome Biol. Evol.">
        <title>Comparative Genomics of a Bacterivorous Green Alga Reveals Evolutionary Causalities and Consequences of Phago-Mixotrophic Mode of Nutrition.</title>
        <authorList>
            <person name="Burns J.A."/>
            <person name="Paasch A."/>
            <person name="Narechania A."/>
            <person name="Kim E."/>
        </authorList>
    </citation>
    <scope>NUCLEOTIDE SEQUENCE [LARGE SCALE GENOMIC DNA]</scope>
    <source>
        <strain evidence="3 4">PLY_AMNH</strain>
    </source>
</reference>
<feature type="region of interest" description="Disordered" evidence="1">
    <location>
        <begin position="473"/>
        <end position="509"/>
    </location>
</feature>
<feature type="signal peptide" evidence="2">
    <location>
        <begin position="1"/>
        <end position="25"/>
    </location>
</feature>
<evidence type="ECO:0000256" key="1">
    <source>
        <dbReference type="SAM" id="MobiDB-lite"/>
    </source>
</evidence>
<protein>
    <submittedName>
        <fullName evidence="3">Uncharacterized protein</fullName>
    </submittedName>
</protein>
<evidence type="ECO:0000256" key="2">
    <source>
        <dbReference type="SAM" id="SignalP"/>
    </source>
</evidence>
<dbReference type="Proteomes" id="UP001190700">
    <property type="component" value="Unassembled WGS sequence"/>
</dbReference>
<organism evidence="3 4">
    <name type="scientific">Cymbomonas tetramitiformis</name>
    <dbReference type="NCBI Taxonomy" id="36881"/>
    <lineage>
        <taxon>Eukaryota</taxon>
        <taxon>Viridiplantae</taxon>
        <taxon>Chlorophyta</taxon>
        <taxon>Pyramimonadophyceae</taxon>
        <taxon>Pyramimonadales</taxon>
        <taxon>Pyramimonadaceae</taxon>
        <taxon>Cymbomonas</taxon>
    </lineage>
</organism>
<evidence type="ECO:0000313" key="4">
    <source>
        <dbReference type="Proteomes" id="UP001190700"/>
    </source>
</evidence>
<feature type="region of interest" description="Disordered" evidence="1">
    <location>
        <begin position="1159"/>
        <end position="1186"/>
    </location>
</feature>
<feature type="chain" id="PRO_5042137363" evidence="2">
    <location>
        <begin position="26"/>
        <end position="1186"/>
    </location>
</feature>
<sequence length="1186" mass="127251">MRAARLLLPAVLLSYASLGAVPVAARPEGPTDLLCREECKAPEVFSAPPKRLAPPAYLPMPLGSLAPAGWLLGQLLRQANSLSGALASSTFPGADTVNSSLWVGGDGHKDIGTTQWLPYWTNGNVPLVELLRAAGPSAVALLDPVLDLAGKVDGFMEYVLQHANKTNGWIGPYTNEPGDVNGHGLWDPLNMLRSLINYAQAHPEHERDIAGAVVAHLTQEAELVKTDPIIKWAQTRWPTFVELCQYAVDVIVPAHGTNPAVCPLGANRTQAMLLEAASIFQQKGMDWAGYYHRTGGVKFPTGPVLGWNTNDHGVNNAEGALRWPSVAYRMSGAAADAKEMDVVLGMLDKYQGQPNALFCADEVFCGRQPNRGTETCAVVEAIAALEFAFLTLGDVALLDRAERLAFNGLPAALTADMWTHVYVQQANSVFAGRSHPASGATTPAGPGESGSTSEPARWMGSRGLLARARHEAPDMELQSPTPPQGCATCRGRRSHGSARASFGSSPSGEDEDANFYGVSHFPCCITNFPQGWPKFAMHAYVLQHVGPTGLPSVVITSLVPANATLPAAFGGGRIATQSDYPFGDTAQIFVEGLSRPILLQIRIPGWATHATLNYQPALNGTLQRILCEPGKVTSTKVALHPTVRIEHGLGTLGTPFGSPVEYAGAGEPAAVPSADAASSLLLDGAASVIGSREAGKQDIRSGGPGDTASVLVTHPIYGQGHFLERVQMGFKYCAGYTPLPGQTKKGSVLSLHVVDAATQGEKLFNTVYTSPPLDAYSFDNYKGYSPPQLIDVGNLHISNSEPLLLQVTFQNNERNLQVQLNPHTGLNLTVVWGADIGPDPPSPHLRWLVPPLNAVSVLRGPLLFALHPTEVKRVVKTYNDFPPTRPHAVDYEIGTNATWNYGLVLPTNQTAAGMIPSSTVPAQGGMGVGAGVYYKSPTPIPPRGIGVNGARLLRVHGFKSNVGLTLDGPEAESDFTVLLANMSHVFGPISHDEILKLPDLDFEYEEYHLTLTELIYVVLPTALRGTALSLYEESARVHPHDGRCALQRLRFHVEGIGDPDTHRFWVRLRAIVIDETIEPALQLSVFATLEHRKLHPDYNDRDRVEDLHNVLRSSAAHQHSDMHHRWANGNGKKDAAATCLRQLDDEDIEDLPAFRDAPVLIPPVQGDRAASETLDAPPSGGAPTAS</sequence>
<name>A0AAE0G932_9CHLO</name>
<dbReference type="EMBL" id="LGRX02008379">
    <property type="protein sequence ID" value="KAK3273600.1"/>
    <property type="molecule type" value="Genomic_DNA"/>
</dbReference>
<keyword evidence="4" id="KW-1185">Reference proteome</keyword>
<keyword evidence="2" id="KW-0732">Signal</keyword>
<evidence type="ECO:0000313" key="3">
    <source>
        <dbReference type="EMBL" id="KAK3273600.1"/>
    </source>
</evidence>
<feature type="region of interest" description="Disordered" evidence="1">
    <location>
        <begin position="433"/>
        <end position="457"/>
    </location>
</feature>
<comment type="caution">
    <text evidence="3">The sequence shown here is derived from an EMBL/GenBank/DDBJ whole genome shotgun (WGS) entry which is preliminary data.</text>
</comment>